<evidence type="ECO:0000259" key="3">
    <source>
        <dbReference type="PROSITE" id="PS51462"/>
    </source>
</evidence>
<keyword evidence="5" id="KW-1185">Reference proteome</keyword>
<evidence type="ECO:0000313" key="5">
    <source>
        <dbReference type="Proteomes" id="UP000546464"/>
    </source>
</evidence>
<dbReference type="RefSeq" id="WP_185677167.1">
    <property type="nucleotide sequence ID" value="NZ_JACHVB010000063.1"/>
</dbReference>
<sequence length="155" mass="18090">MLKWVRSAARALIIRNGELLAIRMQRVPDEVFYILPGGGQRHGETLMDTLQRECREEIGTQVRAGEIAYVREYIGRHHHLRKLHKDFHQLEVVFHCELPEGVEPRPGRDHDKHQIGVEWLPLDQLQGMEFYPEVLKTLIVDGQVNTRHLYLGDIN</sequence>
<dbReference type="PANTHER" id="PTHR43046">
    <property type="entry name" value="GDP-MANNOSE MANNOSYL HYDROLASE"/>
    <property type="match status" value="1"/>
</dbReference>
<name>A0A842HL58_9BACT</name>
<dbReference type="AlphaFoldDB" id="A0A842HL58"/>
<keyword evidence="2" id="KW-0378">Hydrolase</keyword>
<dbReference type="InterPro" id="IPR000086">
    <property type="entry name" value="NUDIX_hydrolase_dom"/>
</dbReference>
<dbReference type="EMBL" id="JACHVB010000063">
    <property type="protein sequence ID" value="MBC2596256.1"/>
    <property type="molecule type" value="Genomic_DNA"/>
</dbReference>
<evidence type="ECO:0000256" key="1">
    <source>
        <dbReference type="ARBA" id="ARBA00001946"/>
    </source>
</evidence>
<dbReference type="CDD" id="cd18880">
    <property type="entry name" value="NUDIX_ADPRase"/>
    <property type="match status" value="1"/>
</dbReference>
<evidence type="ECO:0000256" key="2">
    <source>
        <dbReference type="ARBA" id="ARBA00022801"/>
    </source>
</evidence>
<gene>
    <name evidence="4" type="ORF">H5P28_18460</name>
</gene>
<dbReference type="GO" id="GO:0016787">
    <property type="term" value="F:hydrolase activity"/>
    <property type="evidence" value="ECO:0007669"/>
    <property type="project" value="UniProtKB-KW"/>
</dbReference>
<dbReference type="SUPFAM" id="SSF55811">
    <property type="entry name" value="Nudix"/>
    <property type="match status" value="1"/>
</dbReference>
<organism evidence="4 5">
    <name type="scientific">Ruficoccus amylovorans</name>
    <dbReference type="NCBI Taxonomy" id="1804625"/>
    <lineage>
        <taxon>Bacteria</taxon>
        <taxon>Pseudomonadati</taxon>
        <taxon>Verrucomicrobiota</taxon>
        <taxon>Opitutia</taxon>
        <taxon>Puniceicoccales</taxon>
        <taxon>Cerasicoccaceae</taxon>
        <taxon>Ruficoccus</taxon>
    </lineage>
</organism>
<accession>A0A842HL58</accession>
<protein>
    <submittedName>
        <fullName evidence="4">NUDIX domain-containing protein</fullName>
    </submittedName>
</protein>
<feature type="domain" description="Nudix hydrolase" evidence="3">
    <location>
        <begin position="4"/>
        <end position="142"/>
    </location>
</feature>
<dbReference type="InterPro" id="IPR015797">
    <property type="entry name" value="NUDIX_hydrolase-like_dom_sf"/>
</dbReference>
<proteinExistence type="predicted"/>
<dbReference type="PANTHER" id="PTHR43046:SF14">
    <property type="entry name" value="MUTT_NUDIX FAMILY PROTEIN"/>
    <property type="match status" value="1"/>
</dbReference>
<evidence type="ECO:0000313" key="4">
    <source>
        <dbReference type="EMBL" id="MBC2596256.1"/>
    </source>
</evidence>
<dbReference type="Pfam" id="PF00293">
    <property type="entry name" value="NUDIX"/>
    <property type="match status" value="1"/>
</dbReference>
<reference evidence="4 5" key="1">
    <citation type="submission" date="2020-07" db="EMBL/GenBank/DDBJ databases">
        <authorList>
            <person name="Feng X."/>
        </authorList>
    </citation>
    <scope>NUCLEOTIDE SEQUENCE [LARGE SCALE GENOMIC DNA]</scope>
    <source>
        <strain evidence="4 5">JCM31066</strain>
    </source>
</reference>
<comment type="cofactor">
    <cofactor evidence="1">
        <name>Mg(2+)</name>
        <dbReference type="ChEBI" id="CHEBI:18420"/>
    </cofactor>
</comment>
<comment type="caution">
    <text evidence="4">The sequence shown here is derived from an EMBL/GenBank/DDBJ whole genome shotgun (WGS) entry which is preliminary data.</text>
</comment>
<dbReference type="Proteomes" id="UP000546464">
    <property type="component" value="Unassembled WGS sequence"/>
</dbReference>
<dbReference type="PROSITE" id="PS51462">
    <property type="entry name" value="NUDIX"/>
    <property type="match status" value="1"/>
</dbReference>
<dbReference type="Gene3D" id="3.90.79.10">
    <property type="entry name" value="Nucleoside Triphosphate Pyrophosphohydrolase"/>
    <property type="match status" value="1"/>
</dbReference>